<dbReference type="EMBL" id="EAAA01000082">
    <property type="status" value="NOT_ANNOTATED_CDS"/>
    <property type="molecule type" value="Genomic_DNA"/>
</dbReference>
<sequence length="97" mass="11171">MNSDFVNTLVLNVENLEKLDQHFRSTSYCCGFLPTEVDSSLFSKLKGSRIKLDTLPNLHRWWNHIYNLSQNKSTQFPKLSTISSSANKMEESNKDNS</sequence>
<dbReference type="Proteomes" id="UP000008144">
    <property type="component" value="Chromosome 1"/>
</dbReference>
<dbReference type="SUPFAM" id="SSF47616">
    <property type="entry name" value="GST C-terminal domain-like"/>
    <property type="match status" value="1"/>
</dbReference>
<dbReference type="AlphaFoldDB" id="H2XM78"/>
<reference evidence="1" key="2">
    <citation type="journal article" date="2008" name="Genome Biol.">
        <title>Improved genome assembly and evidence-based global gene model set for the chordate Ciona intestinalis: new insight into intron and operon populations.</title>
        <authorList>
            <person name="Satou Y."/>
            <person name="Mineta K."/>
            <person name="Ogasawara M."/>
            <person name="Sasakura Y."/>
            <person name="Shoguchi E."/>
            <person name="Ueno K."/>
            <person name="Yamada L."/>
            <person name="Matsumoto J."/>
            <person name="Wasserscheid J."/>
            <person name="Dewar K."/>
            <person name="Wiley G.B."/>
            <person name="Macmil S.L."/>
            <person name="Roe B.A."/>
            <person name="Zeller R.W."/>
            <person name="Hastings K.E."/>
            <person name="Lemaire P."/>
            <person name="Lindquist E."/>
            <person name="Endo T."/>
            <person name="Hotta K."/>
            <person name="Inaba K."/>
        </authorList>
    </citation>
    <scope>NUCLEOTIDE SEQUENCE [LARGE SCALE GENOMIC DNA]</scope>
    <source>
        <strain evidence="1">wild type</strain>
    </source>
</reference>
<keyword evidence="2" id="KW-1185">Reference proteome</keyword>
<dbReference type="HOGENOM" id="CLU_2351899_0_0_1"/>
<organism evidence="1 2">
    <name type="scientific">Ciona intestinalis</name>
    <name type="common">Transparent sea squirt</name>
    <name type="synonym">Ascidia intestinalis</name>
    <dbReference type="NCBI Taxonomy" id="7719"/>
    <lineage>
        <taxon>Eukaryota</taxon>
        <taxon>Metazoa</taxon>
        <taxon>Chordata</taxon>
        <taxon>Tunicata</taxon>
        <taxon>Ascidiacea</taxon>
        <taxon>Phlebobranchia</taxon>
        <taxon>Cionidae</taxon>
        <taxon>Ciona</taxon>
    </lineage>
</organism>
<evidence type="ECO:0008006" key="3">
    <source>
        <dbReference type="Google" id="ProtNLM"/>
    </source>
</evidence>
<proteinExistence type="predicted"/>
<dbReference type="Gene3D" id="1.20.1050.10">
    <property type="match status" value="1"/>
</dbReference>
<evidence type="ECO:0000313" key="1">
    <source>
        <dbReference type="Ensembl" id="ENSCINP00000030760.1"/>
    </source>
</evidence>
<dbReference type="Ensembl" id="ENSCINT00000031957.1">
    <property type="protein sequence ID" value="ENSCINP00000030760.1"/>
    <property type="gene ID" value="ENSCING00000022108.1"/>
</dbReference>
<name>H2XM78_CIOIN</name>
<accession>H2XM78</accession>
<reference evidence="2" key="1">
    <citation type="journal article" date="2002" name="Science">
        <title>The draft genome of Ciona intestinalis: insights into chordate and vertebrate origins.</title>
        <authorList>
            <person name="Dehal P."/>
            <person name="Satou Y."/>
            <person name="Campbell R.K."/>
            <person name="Chapman J."/>
            <person name="Degnan B."/>
            <person name="De Tomaso A."/>
            <person name="Davidson B."/>
            <person name="Di Gregorio A."/>
            <person name="Gelpke M."/>
            <person name="Goodstein D.M."/>
            <person name="Harafuji N."/>
            <person name="Hastings K.E."/>
            <person name="Ho I."/>
            <person name="Hotta K."/>
            <person name="Huang W."/>
            <person name="Kawashima T."/>
            <person name="Lemaire P."/>
            <person name="Martinez D."/>
            <person name="Meinertzhagen I.A."/>
            <person name="Necula S."/>
            <person name="Nonaka M."/>
            <person name="Putnam N."/>
            <person name="Rash S."/>
            <person name="Saiga H."/>
            <person name="Satake M."/>
            <person name="Terry A."/>
            <person name="Yamada L."/>
            <person name="Wang H.G."/>
            <person name="Awazu S."/>
            <person name="Azumi K."/>
            <person name="Boore J."/>
            <person name="Branno M."/>
            <person name="Chin-Bow S."/>
            <person name="DeSantis R."/>
            <person name="Doyle S."/>
            <person name="Francino P."/>
            <person name="Keys D.N."/>
            <person name="Haga S."/>
            <person name="Hayashi H."/>
            <person name="Hino K."/>
            <person name="Imai K.S."/>
            <person name="Inaba K."/>
            <person name="Kano S."/>
            <person name="Kobayashi K."/>
            <person name="Kobayashi M."/>
            <person name="Lee B.I."/>
            <person name="Makabe K.W."/>
            <person name="Manohar C."/>
            <person name="Matassi G."/>
            <person name="Medina M."/>
            <person name="Mochizuki Y."/>
            <person name="Mount S."/>
            <person name="Morishita T."/>
            <person name="Miura S."/>
            <person name="Nakayama A."/>
            <person name="Nishizaka S."/>
            <person name="Nomoto H."/>
            <person name="Ohta F."/>
            <person name="Oishi K."/>
            <person name="Rigoutsos I."/>
            <person name="Sano M."/>
            <person name="Sasaki A."/>
            <person name="Sasakura Y."/>
            <person name="Shoguchi E."/>
            <person name="Shin-i T."/>
            <person name="Spagnuolo A."/>
            <person name="Stainier D."/>
            <person name="Suzuki M.M."/>
            <person name="Tassy O."/>
            <person name="Takatori N."/>
            <person name="Tokuoka M."/>
            <person name="Yagi K."/>
            <person name="Yoshizaki F."/>
            <person name="Wada S."/>
            <person name="Zhang C."/>
            <person name="Hyatt P.D."/>
            <person name="Larimer F."/>
            <person name="Detter C."/>
            <person name="Doggett N."/>
            <person name="Glavina T."/>
            <person name="Hawkins T."/>
            <person name="Richardson P."/>
            <person name="Lucas S."/>
            <person name="Kohara Y."/>
            <person name="Levine M."/>
            <person name="Satoh N."/>
            <person name="Rokhsar D.S."/>
        </authorList>
    </citation>
    <scope>NUCLEOTIDE SEQUENCE [LARGE SCALE GENOMIC DNA]</scope>
</reference>
<reference evidence="1" key="4">
    <citation type="submission" date="2025-09" db="UniProtKB">
        <authorList>
            <consortium name="Ensembl"/>
        </authorList>
    </citation>
    <scope>IDENTIFICATION</scope>
</reference>
<dbReference type="InterPro" id="IPR036282">
    <property type="entry name" value="Glutathione-S-Trfase_C_sf"/>
</dbReference>
<dbReference type="InParanoid" id="H2XM78"/>
<reference evidence="1" key="3">
    <citation type="submission" date="2025-08" db="UniProtKB">
        <authorList>
            <consortium name="Ensembl"/>
        </authorList>
    </citation>
    <scope>IDENTIFICATION</scope>
</reference>
<protein>
    <recommendedName>
        <fullName evidence="3">GST C-terminal domain-containing protein</fullName>
    </recommendedName>
</protein>
<evidence type="ECO:0000313" key="2">
    <source>
        <dbReference type="Proteomes" id="UP000008144"/>
    </source>
</evidence>